<feature type="compositionally biased region" description="Basic and acidic residues" evidence="2">
    <location>
        <begin position="411"/>
        <end position="420"/>
    </location>
</feature>
<dbReference type="AlphaFoldDB" id="A0A3M6WWR4"/>
<dbReference type="EMBL" id="QWIJ01000381">
    <property type="protein sequence ID" value="RMX83045.1"/>
    <property type="molecule type" value="Genomic_DNA"/>
</dbReference>
<feature type="compositionally biased region" description="Basic and acidic residues" evidence="2">
    <location>
        <begin position="437"/>
        <end position="447"/>
    </location>
</feature>
<feature type="compositionally biased region" description="Polar residues" evidence="2">
    <location>
        <begin position="488"/>
        <end position="497"/>
    </location>
</feature>
<evidence type="ECO:0000313" key="8">
    <source>
        <dbReference type="Proteomes" id="UP000282582"/>
    </source>
</evidence>
<dbReference type="Proteomes" id="UP000282582">
    <property type="component" value="Unassembled WGS sequence"/>
</dbReference>
<feature type="compositionally biased region" description="Polar residues" evidence="2">
    <location>
        <begin position="721"/>
        <end position="737"/>
    </location>
</feature>
<dbReference type="OrthoDB" id="41200at2759"/>
<dbReference type="InterPro" id="IPR003114">
    <property type="entry name" value="Phox_assoc"/>
</dbReference>
<feature type="region of interest" description="Disordered" evidence="2">
    <location>
        <begin position="366"/>
        <end position="420"/>
    </location>
</feature>
<evidence type="ECO:0000313" key="5">
    <source>
        <dbReference type="EMBL" id="RMX83045.1"/>
    </source>
</evidence>
<dbReference type="Proteomes" id="UP000281245">
    <property type="component" value="Unassembled WGS sequence"/>
</dbReference>
<gene>
    <name evidence="6" type="ORF">D0868_02721</name>
    <name evidence="5" type="ORF">D0869_05601</name>
</gene>
<dbReference type="Gene3D" id="3.30.1520.10">
    <property type="entry name" value="Phox-like domain"/>
    <property type="match status" value="1"/>
</dbReference>
<feature type="compositionally biased region" description="Polar residues" evidence="2">
    <location>
        <begin position="504"/>
        <end position="529"/>
    </location>
</feature>
<dbReference type="EMBL" id="QWIK01000143">
    <property type="protein sequence ID" value="RMY12176.1"/>
    <property type="molecule type" value="Genomic_DNA"/>
</dbReference>
<dbReference type="InterPro" id="IPR001683">
    <property type="entry name" value="PX_dom"/>
</dbReference>
<dbReference type="PANTHER" id="PTHR22775">
    <property type="entry name" value="SORTING NEXIN"/>
    <property type="match status" value="1"/>
</dbReference>
<dbReference type="CDD" id="cd06093">
    <property type="entry name" value="PX_domain"/>
    <property type="match status" value="1"/>
</dbReference>
<evidence type="ECO:0000313" key="6">
    <source>
        <dbReference type="EMBL" id="RMY12176.1"/>
    </source>
</evidence>
<evidence type="ECO:0000256" key="1">
    <source>
        <dbReference type="ARBA" id="ARBA00010883"/>
    </source>
</evidence>
<dbReference type="InterPro" id="IPR013937">
    <property type="entry name" value="Sorting_nexin_C"/>
</dbReference>
<feature type="compositionally biased region" description="Polar residues" evidence="2">
    <location>
        <begin position="879"/>
        <end position="898"/>
    </location>
</feature>
<dbReference type="VEuPathDB" id="FungiDB:BTJ68_00442"/>
<feature type="region of interest" description="Disordered" evidence="2">
    <location>
        <begin position="1"/>
        <end position="53"/>
    </location>
</feature>
<comment type="similarity">
    <text evidence="1">Belongs to the sorting nexin family.</text>
</comment>
<feature type="compositionally biased region" description="Basic and acidic residues" evidence="2">
    <location>
        <begin position="369"/>
        <end position="383"/>
    </location>
</feature>
<evidence type="ECO:0000259" key="4">
    <source>
        <dbReference type="PROSITE" id="PS51207"/>
    </source>
</evidence>
<dbReference type="PANTHER" id="PTHR22775:SF47">
    <property type="entry name" value="MEIOTICALLY UP-REGULATED GENE 122 PROTEIN"/>
    <property type="match status" value="1"/>
</dbReference>
<dbReference type="GO" id="GO:0035091">
    <property type="term" value="F:phosphatidylinositol binding"/>
    <property type="evidence" value="ECO:0007669"/>
    <property type="project" value="InterPro"/>
</dbReference>
<sequence length="1082" mass="117503">MDETRPTDPALAANAGGDVPKPIMEDQEQGNDQGAHTSAATAPPPSGNSTSFATSFQRFTDRALYFLSHASNETLGACLVGLGAGTYMILGRLGLVVIGVAGGVVLHATWEGVRGDDRNEETKSAERERRREAGVEVAKRVMDWKATSKDQDATMEDVKVYAGQQQLDFSTFGPETAGALTTFTNAIIKDYVRYWYDPTLPGEETFPASCKQTLTAFLLSLSGHLTRKRPADAFLDFVTNASSIIIVFLNELSAALNASPSAKPEEAVAAYLQLKPDSSLSYMIDQQSQDNKLGDISEDVLQAYLDPKAYNCPPVHVFLKKVLAQLVLGYTVSYCSRPEFINEWIVYGLEESETTKEVMDMVDAGVEGRQPEESSAKVGREPTTDEPAARGSVDRPAQSKTPGRSKHERRMSKAEDAMDEAMKEAKRLTQMMIEEDERKAREEHDRQAAVSSSEDVSDSNTPGAPTPTSSQSDKERQSEEVSAWAETNADSDVSSPTKAAERPSTPTSKNQQFTSFDQIVPNQQPTALNDSPEKPRSKEPPQLTLHKAIISIFDDSQPNERASIKAKPQTDYLIQIEPSSSAFPGWMIARKFADFETLHEVLRRISAIAGVPQFVQTHPELPKWKTNTKSSLRTELERYLTDAVRFQPLAESEGMKRFLEKDQGLMKSPGAGKGFGWPTPDAFGKFGNDMMGALTKAPKSVGAGGKAVFGGVAGLVGGKRPNQSSVDLSRTSTSDSIPTVGKPSEHASKPSDGQSLATDSYAGSVNIPSARQSQESVRSLPKQALERKASVATTASGSADLRRRPSVSSSRLSKELDRSVESVLDSAEPEPATPVGQTDNISLEKGPEAAYNLPPPPSEISDDFGSPGKASLPRKSTDTFRSTGLDQEVATKSDTQAPPQTPAPSRKRPEQKPKAPLSERETSVAIELMFAVITELYTLSSAWNIRRTLLAAAKNFLLRPGNPQLLTIRDMLQGSLLDSNLSDAGMAQHILKLRENSLPTAEEMEVWKRDYPEKTEEQKEELRVKARHLLVTKGVPAALTSVMGAAASGEALGKVFDCLQVEEVGRGLVFGLVLQALRIITH</sequence>
<proteinExistence type="inferred from homology"/>
<comment type="caution">
    <text evidence="5">The sequence shown here is derived from an EMBL/GenBank/DDBJ whole genome shotgun (WGS) entry which is preliminary data.</text>
</comment>
<feature type="domain" description="PXA" evidence="4">
    <location>
        <begin position="173"/>
        <end position="353"/>
    </location>
</feature>
<dbReference type="SMART" id="SM00313">
    <property type="entry name" value="PXA"/>
    <property type="match status" value="1"/>
</dbReference>
<organism evidence="5 7">
    <name type="scientific">Hortaea werneckii</name>
    <name type="common">Black yeast</name>
    <name type="synonym">Cladosporium werneckii</name>
    <dbReference type="NCBI Taxonomy" id="91943"/>
    <lineage>
        <taxon>Eukaryota</taxon>
        <taxon>Fungi</taxon>
        <taxon>Dikarya</taxon>
        <taxon>Ascomycota</taxon>
        <taxon>Pezizomycotina</taxon>
        <taxon>Dothideomycetes</taxon>
        <taxon>Dothideomycetidae</taxon>
        <taxon>Mycosphaerellales</taxon>
        <taxon>Teratosphaeriaceae</taxon>
        <taxon>Hortaea</taxon>
    </lineage>
</organism>
<feature type="region of interest" description="Disordered" evidence="2">
    <location>
        <begin position="714"/>
        <end position="920"/>
    </location>
</feature>
<dbReference type="FunFam" id="3.30.1520.10:FF:000065">
    <property type="entry name" value="PX domain protein (AFU_orthologue AFUA_2G07450)"/>
    <property type="match status" value="1"/>
</dbReference>
<feature type="region of interest" description="Disordered" evidence="2">
    <location>
        <begin position="437"/>
        <end position="541"/>
    </location>
</feature>
<evidence type="ECO:0008006" key="9">
    <source>
        <dbReference type="Google" id="ProtNLM"/>
    </source>
</evidence>
<dbReference type="SUPFAM" id="SSF64268">
    <property type="entry name" value="PX domain"/>
    <property type="match status" value="1"/>
</dbReference>
<evidence type="ECO:0000313" key="7">
    <source>
        <dbReference type="Proteomes" id="UP000281245"/>
    </source>
</evidence>
<feature type="compositionally biased region" description="Polar residues" evidence="2">
    <location>
        <begin position="460"/>
        <end position="471"/>
    </location>
</feature>
<dbReference type="InterPro" id="IPR036871">
    <property type="entry name" value="PX_dom_sf"/>
</dbReference>
<feature type="compositionally biased region" description="Polar residues" evidence="2">
    <location>
        <begin position="751"/>
        <end position="777"/>
    </location>
</feature>
<dbReference type="Pfam" id="PF00787">
    <property type="entry name" value="PX"/>
    <property type="match status" value="1"/>
</dbReference>
<reference evidence="7 8" key="1">
    <citation type="journal article" date="2018" name="BMC Genomics">
        <title>Genomic evidence for intraspecific hybridization in a clonal and extremely halotolerant yeast.</title>
        <authorList>
            <person name="Gostincar C."/>
            <person name="Stajich J.E."/>
            <person name="Zupancic J."/>
            <person name="Zalar P."/>
            <person name="Gunde-Cimerman N."/>
        </authorList>
    </citation>
    <scope>NUCLEOTIDE SEQUENCE [LARGE SCALE GENOMIC DNA]</scope>
    <source>
        <strain evidence="6 8">EXF-6654</strain>
        <strain evidence="5 7">EXF-6656</strain>
    </source>
</reference>
<dbReference type="Pfam" id="PF08628">
    <property type="entry name" value="Nexin_C"/>
    <property type="match status" value="1"/>
</dbReference>
<evidence type="ECO:0000259" key="3">
    <source>
        <dbReference type="PROSITE" id="PS50195"/>
    </source>
</evidence>
<name>A0A3M6WWR4_HORWE</name>
<accession>A0A3M6WWR4</accession>
<feature type="domain" description="PX" evidence="3">
    <location>
        <begin position="550"/>
        <end position="666"/>
    </location>
</feature>
<feature type="compositionally biased region" description="Low complexity" evidence="2">
    <location>
        <begin position="37"/>
        <end position="51"/>
    </location>
</feature>
<dbReference type="Pfam" id="PF02194">
    <property type="entry name" value="PXA"/>
    <property type="match status" value="1"/>
</dbReference>
<dbReference type="PROSITE" id="PS51207">
    <property type="entry name" value="PXA"/>
    <property type="match status" value="1"/>
</dbReference>
<dbReference type="PROSITE" id="PS50195">
    <property type="entry name" value="PX"/>
    <property type="match status" value="1"/>
</dbReference>
<protein>
    <recommendedName>
        <fullName evidence="9">PXA domain-containing protein</fullName>
    </recommendedName>
</protein>
<feature type="compositionally biased region" description="Basic and acidic residues" evidence="2">
    <location>
        <begin position="907"/>
        <end position="920"/>
    </location>
</feature>
<evidence type="ECO:0000256" key="2">
    <source>
        <dbReference type="SAM" id="MobiDB-lite"/>
    </source>
</evidence>